<dbReference type="AlphaFoldDB" id="A0A1Y6CXC0"/>
<reference evidence="4 5" key="1">
    <citation type="submission" date="2017-04" db="EMBL/GenBank/DDBJ databases">
        <authorList>
            <person name="Afonso C.L."/>
            <person name="Miller P.J."/>
            <person name="Scott M.A."/>
            <person name="Spackman E."/>
            <person name="Goraichik I."/>
            <person name="Dimitrov K.M."/>
            <person name="Suarez D.L."/>
            <person name="Swayne D.E."/>
        </authorList>
    </citation>
    <scope>NUCLEOTIDE SEQUENCE [LARGE SCALE GENOMIC DNA]</scope>
    <source>
        <strain evidence="4 5">USBA 355</strain>
    </source>
</reference>
<feature type="region of interest" description="Disordered" evidence="1">
    <location>
        <begin position="164"/>
        <end position="184"/>
    </location>
</feature>
<dbReference type="EMBL" id="FWZX01000051">
    <property type="protein sequence ID" value="SMF83838.1"/>
    <property type="molecule type" value="Genomic_DNA"/>
</dbReference>
<gene>
    <name evidence="3" type="ORF">SAMN05428998_1374</name>
    <name evidence="4" type="ORF">SAMN05428998_15125</name>
</gene>
<dbReference type="RefSeq" id="WP_085126026.1">
    <property type="nucleotide sequence ID" value="NZ_FWZX01000037.1"/>
</dbReference>
<evidence type="ECO:0000313" key="4">
    <source>
        <dbReference type="EMBL" id="SMF83838.1"/>
    </source>
</evidence>
<dbReference type="NCBIfam" id="TIGR01644">
    <property type="entry name" value="phage_P2_V"/>
    <property type="match status" value="1"/>
</dbReference>
<feature type="domain" description="Bacteriophage Mu Gp45 N-terminal" evidence="2">
    <location>
        <begin position="24"/>
        <end position="91"/>
    </location>
</feature>
<dbReference type="STRING" id="560819.SAMN05428998_1374"/>
<evidence type="ECO:0000259" key="2">
    <source>
        <dbReference type="Pfam" id="PF06890"/>
    </source>
</evidence>
<organism evidence="4 5">
    <name type="scientific">Tistlia consotensis USBA 355</name>
    <dbReference type="NCBI Taxonomy" id="560819"/>
    <lineage>
        <taxon>Bacteria</taxon>
        <taxon>Pseudomonadati</taxon>
        <taxon>Pseudomonadota</taxon>
        <taxon>Alphaproteobacteria</taxon>
        <taxon>Rhodospirillales</taxon>
        <taxon>Rhodovibrionaceae</taxon>
        <taxon>Tistlia</taxon>
    </lineage>
</organism>
<evidence type="ECO:0000256" key="1">
    <source>
        <dbReference type="SAM" id="MobiDB-lite"/>
    </source>
</evidence>
<evidence type="ECO:0000313" key="3">
    <source>
        <dbReference type="EMBL" id="SMF77466.1"/>
    </source>
</evidence>
<accession>A0A1Y6CXC0</accession>
<name>A0A1Y6CXC0_9PROT</name>
<dbReference type="InterPro" id="IPR053861">
    <property type="entry name" value="Phage_Mu_Gp45_N"/>
</dbReference>
<keyword evidence="5" id="KW-1185">Reference proteome</keyword>
<dbReference type="EMBL" id="FWZX01000037">
    <property type="protein sequence ID" value="SMF77466.1"/>
    <property type="molecule type" value="Genomic_DNA"/>
</dbReference>
<sequence>MNPLRPIAQAIAPLHRRVMLMIGRAVLRLVDDAGGLQRVQASLLAGETRSSVERFQQYGFTAHPLDGADALLLFIGGNRDHPVAVAVDDRRHRKRDLQPGEVAVYTDEGDFLLFKRGRLAELKVGSKLVIDCPRVEVTGDLIDRTGSGNPHTVQGMRDLYNAHVHPENDAGGPTDAPVPGSLMS</sequence>
<proteinExistence type="predicted"/>
<evidence type="ECO:0000313" key="5">
    <source>
        <dbReference type="Proteomes" id="UP000192917"/>
    </source>
</evidence>
<dbReference type="Pfam" id="PF06890">
    <property type="entry name" value="Phage_Mu_Gp45"/>
    <property type="match status" value="1"/>
</dbReference>
<protein>
    <submittedName>
        <fullName evidence="4">Phage baseplate assembly protein V</fullName>
    </submittedName>
</protein>
<dbReference type="InterPro" id="IPR013046">
    <property type="entry name" value="GpV/Gp45"/>
</dbReference>
<dbReference type="Proteomes" id="UP000192917">
    <property type="component" value="Unassembled WGS sequence"/>
</dbReference>